<reference evidence="4" key="1">
    <citation type="journal article" date="2019" name="Int. J. Syst. Evol. Microbiol.">
        <title>The Global Catalogue of Microorganisms (GCM) 10K type strain sequencing project: providing services to taxonomists for standard genome sequencing and annotation.</title>
        <authorList>
            <consortium name="The Broad Institute Genomics Platform"/>
            <consortium name="The Broad Institute Genome Sequencing Center for Infectious Disease"/>
            <person name="Wu L."/>
            <person name="Ma J."/>
        </authorList>
    </citation>
    <scope>NUCLEOTIDE SEQUENCE [LARGE SCALE GENOMIC DNA]</scope>
    <source>
        <strain evidence="4">CECT 8010</strain>
    </source>
</reference>
<keyword evidence="4" id="KW-1185">Reference proteome</keyword>
<evidence type="ECO:0000313" key="3">
    <source>
        <dbReference type="EMBL" id="MFC4232774.1"/>
    </source>
</evidence>
<dbReference type="InterPro" id="IPR036844">
    <property type="entry name" value="Hint_dom_sf"/>
</dbReference>
<accession>A0ABV8PYZ9</accession>
<dbReference type="InterPro" id="IPR001767">
    <property type="entry name" value="Hedgehog_Hint"/>
</dbReference>
<keyword evidence="1" id="KW-0732">Signal</keyword>
<sequence>MRISVLLGLGLLLAVVTTCAQDTKPTSRPLTMAEYEKAKTFAVADLDKDTYVKFDNTYVLDRYEAKKPYFITGDDGQKKRIDLYKLLAKQDMQELGLMIFYTTEKGKVYKAVMPNFTADGKVWEKYFEDIHAIDKVEPNFVLKLSYVLSKEMGFQLYKAMNQGKDLSKDAGTYGSDICFPGGDEVAMADGSKKLLKDIQQGDEVLTFDAATKQSVAVKVKALTEHDAKNYAITTLLLVKFNEAVNSDGIDVRLTSKVLEATPNHPIQTNIAIKAAGSIAIGEQLFCLNEVTKTNELYTVWQVKEQAGGTQKVYNIVAEGGTTFIMNNVVVRQKL</sequence>
<evidence type="ECO:0000313" key="4">
    <source>
        <dbReference type="Proteomes" id="UP001595906"/>
    </source>
</evidence>
<dbReference type="SMART" id="SM00306">
    <property type="entry name" value="HintN"/>
    <property type="match status" value="1"/>
</dbReference>
<proteinExistence type="predicted"/>
<feature type="domain" description="Hint" evidence="2">
    <location>
        <begin position="176"/>
        <end position="288"/>
    </location>
</feature>
<feature type="chain" id="PRO_5045495598" evidence="1">
    <location>
        <begin position="21"/>
        <end position="334"/>
    </location>
</feature>
<dbReference type="RefSeq" id="WP_379014760.1">
    <property type="nucleotide sequence ID" value="NZ_JBHSDC010000027.1"/>
</dbReference>
<dbReference type="CDD" id="cd00081">
    <property type="entry name" value="Hint"/>
    <property type="match status" value="1"/>
</dbReference>
<feature type="signal peptide" evidence="1">
    <location>
        <begin position="1"/>
        <end position="20"/>
    </location>
</feature>
<evidence type="ECO:0000259" key="2">
    <source>
        <dbReference type="SMART" id="SM00306"/>
    </source>
</evidence>
<evidence type="ECO:0000256" key="1">
    <source>
        <dbReference type="SAM" id="SignalP"/>
    </source>
</evidence>
<dbReference type="InterPro" id="IPR003587">
    <property type="entry name" value="Hint_dom_N"/>
</dbReference>
<dbReference type="InterPro" id="IPR006141">
    <property type="entry name" value="Intein_N"/>
</dbReference>
<dbReference type="PROSITE" id="PS50817">
    <property type="entry name" value="INTEIN_N_TER"/>
    <property type="match status" value="1"/>
</dbReference>
<comment type="caution">
    <text evidence="3">The sequence shown here is derived from an EMBL/GenBank/DDBJ whole genome shotgun (WGS) entry which is preliminary data.</text>
</comment>
<dbReference type="SUPFAM" id="SSF51294">
    <property type="entry name" value="Hedgehog/intein (Hint) domain"/>
    <property type="match status" value="1"/>
</dbReference>
<dbReference type="EMBL" id="JBHSDC010000027">
    <property type="protein sequence ID" value="MFC4232774.1"/>
    <property type="molecule type" value="Genomic_DNA"/>
</dbReference>
<organism evidence="3 4">
    <name type="scientific">Parasediminibacterium paludis</name>
    <dbReference type="NCBI Taxonomy" id="908966"/>
    <lineage>
        <taxon>Bacteria</taxon>
        <taxon>Pseudomonadati</taxon>
        <taxon>Bacteroidota</taxon>
        <taxon>Chitinophagia</taxon>
        <taxon>Chitinophagales</taxon>
        <taxon>Chitinophagaceae</taxon>
        <taxon>Parasediminibacterium</taxon>
    </lineage>
</organism>
<dbReference type="Proteomes" id="UP001595906">
    <property type="component" value="Unassembled WGS sequence"/>
</dbReference>
<dbReference type="Gene3D" id="2.170.16.10">
    <property type="entry name" value="Hedgehog/Intein (Hint) domain"/>
    <property type="match status" value="1"/>
</dbReference>
<dbReference type="Pfam" id="PF01079">
    <property type="entry name" value="Hint"/>
    <property type="match status" value="1"/>
</dbReference>
<protein>
    <submittedName>
        <fullName evidence="3">Hint domain-containing protein</fullName>
    </submittedName>
</protein>
<gene>
    <name evidence="3" type="ORF">ACFOW1_12810</name>
</gene>
<name>A0ABV8PYZ9_9BACT</name>